<dbReference type="SUPFAM" id="SSF81606">
    <property type="entry name" value="PP2C-like"/>
    <property type="match status" value="1"/>
</dbReference>
<keyword evidence="2" id="KW-0378">Hydrolase</keyword>
<dbReference type="RefSeq" id="WP_014240462.1">
    <property type="nucleotide sequence ID" value="NC_016617.1"/>
</dbReference>
<gene>
    <name evidence="2" type="ORF">AZOBR_130010</name>
</gene>
<keyword evidence="3" id="KW-1185">Reference proteome</keyword>
<dbReference type="Proteomes" id="UP000007319">
    <property type="component" value="Chromosome"/>
</dbReference>
<dbReference type="AlphaFoldDB" id="A0A9P1NM48"/>
<dbReference type="SMART" id="SM00332">
    <property type="entry name" value="PP2Cc"/>
    <property type="match status" value="1"/>
</dbReference>
<dbReference type="CDD" id="cd00143">
    <property type="entry name" value="PP2Cc"/>
    <property type="match status" value="1"/>
</dbReference>
<feature type="domain" description="PPM-type phosphatase" evidence="1">
    <location>
        <begin position="10"/>
        <end position="259"/>
    </location>
</feature>
<organism evidence="2 3">
    <name type="scientific">Azospirillum baldaniorum</name>
    <dbReference type="NCBI Taxonomy" id="1064539"/>
    <lineage>
        <taxon>Bacteria</taxon>
        <taxon>Pseudomonadati</taxon>
        <taxon>Pseudomonadota</taxon>
        <taxon>Alphaproteobacteria</taxon>
        <taxon>Rhodospirillales</taxon>
        <taxon>Azospirillaceae</taxon>
        <taxon>Azospirillum</taxon>
    </lineage>
</organism>
<dbReference type="EMBL" id="HE577327">
    <property type="protein sequence ID" value="CCC98232.1"/>
    <property type="molecule type" value="Genomic_DNA"/>
</dbReference>
<dbReference type="Pfam" id="PF13672">
    <property type="entry name" value="PP2C_2"/>
    <property type="match status" value="1"/>
</dbReference>
<reference evidence="2 3" key="1">
    <citation type="journal article" date="2011" name="PLoS Genet.">
        <title>Azospirillum genomes reveal transition of bacteria from aquatic to terrestrial environments.</title>
        <authorList>
            <person name="Wisniewski-Dye F."/>
            <person name="Borziak K."/>
            <person name="Khalsa-Moyers G."/>
            <person name="Alexandre G."/>
            <person name="Sukharnikov L.O."/>
            <person name="Wuichet K."/>
            <person name="Hurst G.B."/>
            <person name="McDonald W.H."/>
            <person name="Robertson J.S."/>
            <person name="Barbe V."/>
            <person name="Calteau A."/>
            <person name="Rouy Z."/>
            <person name="Mangenot S."/>
            <person name="Prigent-Combaret C."/>
            <person name="Normand P."/>
            <person name="Boyer M."/>
            <person name="Siguier P."/>
            <person name="Dessaux Y."/>
            <person name="Elmerich C."/>
            <person name="Condemine G."/>
            <person name="Krishnen G."/>
            <person name="Kennedy I."/>
            <person name="Paterson A.H."/>
            <person name="Gonzalez V."/>
            <person name="Mavingui P."/>
            <person name="Zhulin I.B."/>
        </authorList>
    </citation>
    <scope>NUCLEOTIDE SEQUENCE [LARGE SCALE GENOMIC DNA]</scope>
    <source>
        <strain evidence="2 3">Sp245</strain>
    </source>
</reference>
<protein>
    <submittedName>
        <fullName evidence="2">Protein phosphatase</fullName>
        <ecNumber evidence="2">3.1.3.16</ecNumber>
    </submittedName>
</protein>
<evidence type="ECO:0000313" key="3">
    <source>
        <dbReference type="Proteomes" id="UP000007319"/>
    </source>
</evidence>
<dbReference type="EC" id="3.1.3.16" evidence="2"/>
<dbReference type="InterPro" id="IPR001932">
    <property type="entry name" value="PPM-type_phosphatase-like_dom"/>
</dbReference>
<evidence type="ECO:0000259" key="1">
    <source>
        <dbReference type="PROSITE" id="PS51746"/>
    </source>
</evidence>
<dbReference type="InterPro" id="IPR036457">
    <property type="entry name" value="PPM-type-like_dom_sf"/>
</dbReference>
<accession>A0A9P1NM48</accession>
<dbReference type="KEGG" id="abs:AZOBR_130010"/>
<dbReference type="Gene3D" id="3.60.40.10">
    <property type="entry name" value="PPM-type phosphatase domain"/>
    <property type="match status" value="1"/>
</dbReference>
<dbReference type="SMART" id="SM00331">
    <property type="entry name" value="PP2C_SIG"/>
    <property type="match status" value="1"/>
</dbReference>
<proteinExistence type="predicted"/>
<dbReference type="PROSITE" id="PS51746">
    <property type="entry name" value="PPM_2"/>
    <property type="match status" value="1"/>
</dbReference>
<name>A0A9P1NM48_9PROT</name>
<dbReference type="GO" id="GO:0004722">
    <property type="term" value="F:protein serine/threonine phosphatase activity"/>
    <property type="evidence" value="ECO:0007669"/>
    <property type="project" value="UniProtKB-EC"/>
</dbReference>
<evidence type="ECO:0000313" key="2">
    <source>
        <dbReference type="EMBL" id="CCC98232.1"/>
    </source>
</evidence>
<sequence length="264" mass="28329">MHSVLIEMIAAGQTDVGRVRSRNEDSFHLDPARGLAVICDGMGGHAGGDIASRTAVDAVAAVIASHDRTHDGRTPSLAEEDRAAVDAVTTVRSAVVTANRRINTLNRQRGFAEGRGMGTTLVGLWRVPGTGRVVVFHAGDSRLYRLRDGELRLLTRDHSLYQVWLDNGRRGQAPHRNIIVRALGTGEQVEPDIAVHDLQPDDLYLLCSDGLTGIVPEGLIQRILTQQPPPAAEDACARLIDLANGAGGPDNITLILARFVLLPA</sequence>